<dbReference type="EMBL" id="PDNA01000035">
    <property type="protein sequence ID" value="PGH21436.1"/>
    <property type="molecule type" value="Genomic_DNA"/>
</dbReference>
<evidence type="ECO:0000256" key="6">
    <source>
        <dbReference type="ARBA" id="ARBA00022840"/>
    </source>
</evidence>
<keyword evidence="6 10" id="KW-0067">ATP-binding</keyword>
<dbReference type="Pfam" id="PF00271">
    <property type="entry name" value="Helicase_C"/>
    <property type="match status" value="1"/>
</dbReference>
<evidence type="ECO:0000256" key="8">
    <source>
        <dbReference type="ARBA" id="ARBA00047984"/>
    </source>
</evidence>
<feature type="compositionally biased region" description="Basic and acidic residues" evidence="11">
    <location>
        <begin position="69"/>
        <end position="85"/>
    </location>
</feature>
<dbReference type="AlphaFoldDB" id="A0A2B7YIQ4"/>
<feature type="region of interest" description="Disordered" evidence="11">
    <location>
        <begin position="207"/>
        <end position="237"/>
    </location>
</feature>
<feature type="compositionally biased region" description="Basic and acidic residues" evidence="11">
    <location>
        <begin position="116"/>
        <end position="130"/>
    </location>
</feature>
<feature type="compositionally biased region" description="Acidic residues" evidence="11">
    <location>
        <begin position="622"/>
        <end position="634"/>
    </location>
</feature>
<dbReference type="InterPro" id="IPR011545">
    <property type="entry name" value="DEAD/DEAH_box_helicase_dom"/>
</dbReference>
<feature type="short sequence motif" description="Q motif" evidence="9">
    <location>
        <begin position="249"/>
        <end position="277"/>
    </location>
</feature>
<comment type="similarity">
    <text evidence="10">Belongs to the DEAD box helicase family.</text>
</comment>
<dbReference type="GO" id="GO:0005730">
    <property type="term" value="C:nucleolus"/>
    <property type="evidence" value="ECO:0007669"/>
    <property type="project" value="UniProtKB-SubCell"/>
</dbReference>
<feature type="domain" description="DEAD-box RNA helicase Q" evidence="14">
    <location>
        <begin position="249"/>
        <end position="277"/>
    </location>
</feature>
<comment type="caution">
    <text evidence="15">The sequence shown here is derived from an EMBL/GenBank/DDBJ whole genome shotgun (WGS) entry which is preliminary data.</text>
</comment>
<evidence type="ECO:0000313" key="16">
    <source>
        <dbReference type="Proteomes" id="UP000224634"/>
    </source>
</evidence>
<dbReference type="InterPro" id="IPR014014">
    <property type="entry name" value="RNA_helicase_DEAD_Q_motif"/>
</dbReference>
<accession>A0A2B7YIQ4</accession>
<feature type="region of interest" description="Disordered" evidence="11">
    <location>
        <begin position="535"/>
        <end position="554"/>
    </location>
</feature>
<feature type="region of interest" description="Disordered" evidence="11">
    <location>
        <begin position="1"/>
        <end position="170"/>
    </location>
</feature>
<dbReference type="Gene3D" id="3.40.50.300">
    <property type="entry name" value="P-loop containing nucleotide triphosphate hydrolases"/>
    <property type="match status" value="2"/>
</dbReference>
<evidence type="ECO:0000256" key="4">
    <source>
        <dbReference type="ARBA" id="ARBA00022801"/>
    </source>
</evidence>
<evidence type="ECO:0000256" key="3">
    <source>
        <dbReference type="ARBA" id="ARBA00022741"/>
    </source>
</evidence>
<keyword evidence="4 10" id="KW-0378">Hydrolase</keyword>
<proteinExistence type="inferred from homology"/>
<dbReference type="Pfam" id="PF00270">
    <property type="entry name" value="DEAD"/>
    <property type="match status" value="2"/>
</dbReference>
<keyword evidence="7 10" id="KW-0694">RNA-binding</keyword>
<dbReference type="SUPFAM" id="SSF52540">
    <property type="entry name" value="P-loop containing nucleoside triphosphate hydrolases"/>
    <property type="match status" value="2"/>
</dbReference>
<evidence type="ECO:0000313" key="15">
    <source>
        <dbReference type="EMBL" id="PGH21436.1"/>
    </source>
</evidence>
<dbReference type="InterPro" id="IPR027417">
    <property type="entry name" value="P-loop_NTPase"/>
</dbReference>
<comment type="catalytic activity">
    <reaction evidence="8 10">
        <text>ATP + H2O = ADP + phosphate + H(+)</text>
        <dbReference type="Rhea" id="RHEA:13065"/>
        <dbReference type="ChEBI" id="CHEBI:15377"/>
        <dbReference type="ChEBI" id="CHEBI:15378"/>
        <dbReference type="ChEBI" id="CHEBI:30616"/>
        <dbReference type="ChEBI" id="CHEBI:43474"/>
        <dbReference type="ChEBI" id="CHEBI:456216"/>
        <dbReference type="EC" id="3.6.4.13"/>
    </reaction>
</comment>
<name>A0A2B7YIQ4_POLH7</name>
<evidence type="ECO:0000256" key="2">
    <source>
        <dbReference type="ARBA" id="ARBA00022552"/>
    </source>
</evidence>
<keyword evidence="2" id="KW-0698">rRNA processing</keyword>
<evidence type="ECO:0000256" key="10">
    <source>
        <dbReference type="RuleBase" id="RU365068"/>
    </source>
</evidence>
<dbReference type="EC" id="3.6.4.13" evidence="10"/>
<dbReference type="InterPro" id="IPR000629">
    <property type="entry name" value="RNA-helicase_DEAD-box_CS"/>
</dbReference>
<dbReference type="PROSITE" id="PS51195">
    <property type="entry name" value="Q_MOTIF"/>
    <property type="match status" value="1"/>
</dbReference>
<dbReference type="OrthoDB" id="3370at2759"/>
<comment type="function">
    <text evidence="10">RNA helicase.</text>
</comment>
<gene>
    <name evidence="15" type="ORF">AJ80_03227</name>
</gene>
<reference evidence="15 16" key="1">
    <citation type="submission" date="2017-10" db="EMBL/GenBank/DDBJ databases">
        <title>Comparative genomics in systemic dimorphic fungi from Ajellomycetaceae.</title>
        <authorList>
            <person name="Munoz J.F."/>
            <person name="Mcewen J.G."/>
            <person name="Clay O.K."/>
            <person name="Cuomo C.A."/>
        </authorList>
    </citation>
    <scope>NUCLEOTIDE SEQUENCE [LARGE SCALE GENOMIC DNA]</scope>
    <source>
        <strain evidence="15 16">UAMH7299</strain>
    </source>
</reference>
<dbReference type="InterPro" id="IPR014001">
    <property type="entry name" value="Helicase_ATP-bd"/>
</dbReference>
<evidence type="ECO:0000259" key="13">
    <source>
        <dbReference type="PROSITE" id="PS51194"/>
    </source>
</evidence>
<dbReference type="GO" id="GO:0005524">
    <property type="term" value="F:ATP binding"/>
    <property type="evidence" value="ECO:0007669"/>
    <property type="project" value="UniProtKB-UniRule"/>
</dbReference>
<evidence type="ECO:0000259" key="12">
    <source>
        <dbReference type="PROSITE" id="PS51192"/>
    </source>
</evidence>
<feature type="compositionally biased region" description="Basic and acidic residues" evidence="11">
    <location>
        <begin position="92"/>
        <end position="106"/>
    </location>
</feature>
<dbReference type="PROSITE" id="PS51192">
    <property type="entry name" value="HELICASE_ATP_BIND_1"/>
    <property type="match status" value="1"/>
</dbReference>
<dbReference type="GO" id="GO:0006364">
    <property type="term" value="P:rRNA processing"/>
    <property type="evidence" value="ECO:0007669"/>
    <property type="project" value="UniProtKB-KW"/>
</dbReference>
<keyword evidence="5 10" id="KW-0347">Helicase</keyword>
<dbReference type="GO" id="GO:0003723">
    <property type="term" value="F:RNA binding"/>
    <property type="evidence" value="ECO:0007669"/>
    <property type="project" value="UniProtKB-UniRule"/>
</dbReference>
<comment type="subcellular location">
    <subcellularLocation>
        <location evidence="1">Nucleus</location>
        <location evidence="1">Nucleolus</location>
    </subcellularLocation>
</comment>
<protein>
    <recommendedName>
        <fullName evidence="10">ATP-dependent RNA helicase</fullName>
        <ecNumber evidence="10">3.6.4.13</ecNumber>
    </recommendedName>
</protein>
<evidence type="ECO:0000256" key="5">
    <source>
        <dbReference type="ARBA" id="ARBA00022806"/>
    </source>
</evidence>
<evidence type="ECO:0000259" key="14">
    <source>
        <dbReference type="PROSITE" id="PS51195"/>
    </source>
</evidence>
<dbReference type="Proteomes" id="UP000224634">
    <property type="component" value="Unassembled WGS sequence"/>
</dbReference>
<dbReference type="SMART" id="SM00487">
    <property type="entry name" value="DEXDc"/>
    <property type="match status" value="1"/>
</dbReference>
<dbReference type="PANTHER" id="PTHR24031">
    <property type="entry name" value="RNA HELICASE"/>
    <property type="match status" value="1"/>
</dbReference>
<comment type="domain">
    <text evidence="10">The Q motif is unique to and characteristic of the DEAD box family of RNA helicases and controls ATP binding and hydrolysis.</text>
</comment>
<dbReference type="PROSITE" id="PS51194">
    <property type="entry name" value="HELICASE_CTER"/>
    <property type="match status" value="1"/>
</dbReference>
<feature type="compositionally biased region" description="Low complexity" evidence="11">
    <location>
        <begin position="604"/>
        <end position="621"/>
    </location>
</feature>
<keyword evidence="16" id="KW-1185">Reference proteome</keyword>
<evidence type="ECO:0000256" key="11">
    <source>
        <dbReference type="SAM" id="MobiDB-lite"/>
    </source>
</evidence>
<evidence type="ECO:0000256" key="7">
    <source>
        <dbReference type="ARBA" id="ARBA00022884"/>
    </source>
</evidence>
<dbReference type="CDD" id="cd18787">
    <property type="entry name" value="SF2_C_DEAD"/>
    <property type="match status" value="1"/>
</dbReference>
<feature type="region of interest" description="Disordered" evidence="11">
    <location>
        <begin position="599"/>
        <end position="666"/>
    </location>
</feature>
<dbReference type="GO" id="GO:0003724">
    <property type="term" value="F:RNA helicase activity"/>
    <property type="evidence" value="ECO:0007669"/>
    <property type="project" value="UniProtKB-EC"/>
</dbReference>
<feature type="domain" description="Helicase C-terminal" evidence="13">
    <location>
        <begin position="653"/>
        <end position="810"/>
    </location>
</feature>
<organism evidence="15 16">
    <name type="scientific">Polytolypa hystricis (strain UAMH7299)</name>
    <dbReference type="NCBI Taxonomy" id="1447883"/>
    <lineage>
        <taxon>Eukaryota</taxon>
        <taxon>Fungi</taxon>
        <taxon>Dikarya</taxon>
        <taxon>Ascomycota</taxon>
        <taxon>Pezizomycotina</taxon>
        <taxon>Eurotiomycetes</taxon>
        <taxon>Eurotiomycetidae</taxon>
        <taxon>Onygenales</taxon>
        <taxon>Onygenales incertae sedis</taxon>
        <taxon>Polytolypa</taxon>
    </lineage>
</organism>
<feature type="region of interest" description="Disordered" evidence="11">
    <location>
        <begin position="828"/>
        <end position="848"/>
    </location>
</feature>
<feature type="domain" description="Helicase ATP-binding" evidence="12">
    <location>
        <begin position="285"/>
        <end position="532"/>
    </location>
</feature>
<dbReference type="InterPro" id="IPR001650">
    <property type="entry name" value="Helicase_C-like"/>
</dbReference>
<feature type="compositionally biased region" description="Polar residues" evidence="11">
    <location>
        <begin position="222"/>
        <end position="234"/>
    </location>
</feature>
<evidence type="ECO:0000256" key="9">
    <source>
        <dbReference type="PROSITE-ProRule" id="PRU00552"/>
    </source>
</evidence>
<dbReference type="STRING" id="1447883.A0A2B7YIQ4"/>
<dbReference type="CDD" id="cd17956">
    <property type="entry name" value="DEADc_DDX51"/>
    <property type="match status" value="1"/>
</dbReference>
<evidence type="ECO:0000256" key="1">
    <source>
        <dbReference type="ARBA" id="ARBA00004604"/>
    </source>
</evidence>
<keyword evidence="3 10" id="KW-0547">Nucleotide-binding</keyword>
<dbReference type="GO" id="GO:0016787">
    <property type="term" value="F:hydrolase activity"/>
    <property type="evidence" value="ECO:0007669"/>
    <property type="project" value="UniProtKB-KW"/>
</dbReference>
<sequence>MAATFYTRYVPPGNAASPKAVETPDTPKGSQKRKRLTNADLNVDSPSKKHKKTKSKETAARQTATPEKNAGKRHESPVDQPKTKDPVSAPNDSRHSETAVEPEKGSKERRKKRNKGVPESDKPIEQHEAPIDSYKQPSKAPEKSSPRKKSKRKRDAADSEDASTGKHATIYSKFEKSIAKASLVASIQEQGLPDADDEVRDLIDESQTAHGLEPLPQPAPTSGPTEEPTYSTLPSWLMNPRTVSSEARTDFSSLGLGSKLVSTLEVAGYNKAFPVQSAVIPLLLKGEKQHPGDICISASTGSGKTIAYALPLVAEIEPSAIPTLRGLIVVPTRELVKQARDVCELFATGTGLRIGTAVGTASLRSEQLQLMRRDQVYDPSTYRGRQGSSMTPKDWADFSLHEYVAEVEQRNNRLPDHIPTFSPNVDILICTPGRLVDHIRSTKGFTLEHLQWLVIDEADKLLNESFQEWVEFVIPALESANHLDRGGRAQKLLQSLGFSAHKSRLRKVILSATMTRDVDKLNSLKLHNPKFVAVGNPDTLDGDGDDKDGLEGLEQGIALPPNLSESYVPVGDGGNKPLYLLTLLLNHIKLIPKDKALSKKRRSASVSSASDSSDTTSSSGSDSDDSSSESDSFDSSDSSSDSSSDESESEASSVADNSEPTEASKQSVLVFTHSSEAASRLSRLLTLLHPPLAGRIGTLTKSNKSGTSRKILAAYRQGNLPLIIATDRASRGLDLPGLSHVINYDLPRSLTTYIHRVGRTARAGLSGSAWTLVAHREGRWFSSEIARVAEGKIAREGKVEKIILKIDEDGTGLKKKYVEALATLGQEVAAPPRSKHSNEAKGTKVPNY</sequence>
<dbReference type="SMART" id="SM00490">
    <property type="entry name" value="HELICc"/>
    <property type="match status" value="1"/>
</dbReference>
<dbReference type="PROSITE" id="PS00039">
    <property type="entry name" value="DEAD_ATP_HELICASE"/>
    <property type="match status" value="1"/>
</dbReference>